<comment type="caution">
    <text evidence="2">The sequence shown here is derived from an EMBL/GenBank/DDBJ whole genome shotgun (WGS) entry which is preliminary data.</text>
</comment>
<sequence length="248" mass="28215">EDWLHDTHDEPDEKELEAHYMYMEKIQEVPTTDSGPTYDADPLEKVKFNDDYNVFTTDKHHSKKPEFINDTCVVESIDSNVTPGSSDMCDNEGQADQNAEEHEDERVMLTSLIANFKLDLDENKSHKGNLRKQTRLSLKSLRKANKISKNPNKILRKANKILDLVQGNITIKRAYCTKGLNHNLFWVGQFYDADMEDAFRKSTCFVRDIQGSDLLTGNCGSDLYTISLQETSSPNPICFMAKASPNQA</sequence>
<organism evidence="2">
    <name type="scientific">Tanacetum cinerariifolium</name>
    <name type="common">Dalmatian daisy</name>
    <name type="synonym">Chrysanthemum cinerariifolium</name>
    <dbReference type="NCBI Taxonomy" id="118510"/>
    <lineage>
        <taxon>Eukaryota</taxon>
        <taxon>Viridiplantae</taxon>
        <taxon>Streptophyta</taxon>
        <taxon>Embryophyta</taxon>
        <taxon>Tracheophyta</taxon>
        <taxon>Spermatophyta</taxon>
        <taxon>Magnoliopsida</taxon>
        <taxon>eudicotyledons</taxon>
        <taxon>Gunneridae</taxon>
        <taxon>Pentapetalae</taxon>
        <taxon>asterids</taxon>
        <taxon>campanulids</taxon>
        <taxon>Asterales</taxon>
        <taxon>Asteraceae</taxon>
        <taxon>Asteroideae</taxon>
        <taxon>Anthemideae</taxon>
        <taxon>Anthemidinae</taxon>
        <taxon>Tanacetum</taxon>
    </lineage>
</organism>
<feature type="region of interest" description="Disordered" evidence="1">
    <location>
        <begin position="82"/>
        <end position="101"/>
    </location>
</feature>
<proteinExistence type="predicted"/>
<evidence type="ECO:0000313" key="2">
    <source>
        <dbReference type="EMBL" id="GFA12322.1"/>
    </source>
</evidence>
<dbReference type="EMBL" id="BKCJ010372422">
    <property type="protein sequence ID" value="GFA12322.1"/>
    <property type="molecule type" value="Genomic_DNA"/>
</dbReference>
<accession>A0A699J4Y0</accession>
<dbReference type="AlphaFoldDB" id="A0A699J4Y0"/>
<reference evidence="2" key="1">
    <citation type="journal article" date="2019" name="Sci. Rep.">
        <title>Draft genome of Tanacetum cinerariifolium, the natural source of mosquito coil.</title>
        <authorList>
            <person name="Yamashiro T."/>
            <person name="Shiraishi A."/>
            <person name="Satake H."/>
            <person name="Nakayama K."/>
        </authorList>
    </citation>
    <scope>NUCLEOTIDE SEQUENCE</scope>
</reference>
<gene>
    <name evidence="2" type="ORF">Tci_584294</name>
</gene>
<protein>
    <submittedName>
        <fullName evidence="2">Integrase, catalytic region, zinc finger, CCHC-type, peptidase aspartic, catalytic</fullName>
    </submittedName>
</protein>
<feature type="non-terminal residue" evidence="2">
    <location>
        <position position="1"/>
    </location>
</feature>
<name>A0A699J4Y0_TANCI</name>
<evidence type="ECO:0000256" key="1">
    <source>
        <dbReference type="SAM" id="MobiDB-lite"/>
    </source>
</evidence>